<organism evidence="9 10">
    <name type="scientific">Plastoroseomonas hellenica</name>
    <dbReference type="NCBI Taxonomy" id="2687306"/>
    <lineage>
        <taxon>Bacteria</taxon>
        <taxon>Pseudomonadati</taxon>
        <taxon>Pseudomonadota</taxon>
        <taxon>Alphaproteobacteria</taxon>
        <taxon>Acetobacterales</taxon>
        <taxon>Acetobacteraceae</taxon>
        <taxon>Plastoroseomonas</taxon>
    </lineage>
</organism>
<feature type="transmembrane region" description="Helical" evidence="8">
    <location>
        <begin position="7"/>
        <end position="26"/>
    </location>
</feature>
<dbReference type="RefSeq" id="WP_211856233.1">
    <property type="nucleotide sequence ID" value="NZ_JAAGBB010000057.1"/>
</dbReference>
<feature type="transmembrane region" description="Helical" evidence="8">
    <location>
        <begin position="38"/>
        <end position="57"/>
    </location>
</feature>
<feature type="transmembrane region" description="Helical" evidence="8">
    <location>
        <begin position="196"/>
        <end position="216"/>
    </location>
</feature>
<feature type="transmembrane region" description="Helical" evidence="8">
    <location>
        <begin position="228"/>
        <end position="248"/>
    </location>
</feature>
<evidence type="ECO:0000313" key="9">
    <source>
        <dbReference type="EMBL" id="MBR0668459.1"/>
    </source>
</evidence>
<feature type="transmembrane region" description="Helical" evidence="8">
    <location>
        <begin position="63"/>
        <end position="81"/>
    </location>
</feature>
<keyword evidence="6 8" id="KW-1133">Transmembrane helix</keyword>
<dbReference type="Gene3D" id="1.20.1530.20">
    <property type="match status" value="1"/>
</dbReference>
<keyword evidence="7 8" id="KW-0472">Membrane</keyword>
<dbReference type="EMBL" id="JAAGBB010000057">
    <property type="protein sequence ID" value="MBR0668459.1"/>
    <property type="molecule type" value="Genomic_DNA"/>
</dbReference>
<keyword evidence="10" id="KW-1185">Reference proteome</keyword>
<comment type="subcellular location">
    <subcellularLocation>
        <location evidence="1">Cell membrane</location>
        <topology evidence="1">Multi-pass membrane protein</topology>
    </subcellularLocation>
</comment>
<feature type="transmembrane region" description="Helical" evidence="8">
    <location>
        <begin position="285"/>
        <end position="305"/>
    </location>
</feature>
<comment type="similarity">
    <text evidence="2">Belongs to the auxin efflux carrier (TC 2.A.69) family.</text>
</comment>
<protein>
    <submittedName>
        <fullName evidence="9">AEC family transporter</fullName>
    </submittedName>
</protein>
<evidence type="ECO:0000256" key="7">
    <source>
        <dbReference type="ARBA" id="ARBA00023136"/>
    </source>
</evidence>
<dbReference type="PANTHER" id="PTHR36838:SF3">
    <property type="entry name" value="TRANSPORTER AUXIN EFFLUX CARRIER EC FAMILY"/>
    <property type="match status" value="1"/>
</dbReference>
<evidence type="ECO:0000256" key="5">
    <source>
        <dbReference type="ARBA" id="ARBA00022692"/>
    </source>
</evidence>
<keyword evidence="3" id="KW-0813">Transport</keyword>
<evidence type="ECO:0000256" key="4">
    <source>
        <dbReference type="ARBA" id="ARBA00022475"/>
    </source>
</evidence>
<comment type="caution">
    <text evidence="9">The sequence shown here is derived from an EMBL/GenBank/DDBJ whole genome shotgun (WGS) entry which is preliminary data.</text>
</comment>
<dbReference type="InterPro" id="IPR004776">
    <property type="entry name" value="Mem_transp_PIN-like"/>
</dbReference>
<keyword evidence="5 8" id="KW-0812">Transmembrane</keyword>
<feature type="transmembrane region" description="Helical" evidence="8">
    <location>
        <begin position="93"/>
        <end position="116"/>
    </location>
</feature>
<evidence type="ECO:0000313" key="10">
    <source>
        <dbReference type="Proteomes" id="UP001196870"/>
    </source>
</evidence>
<keyword evidence="4" id="KW-1003">Cell membrane</keyword>
<dbReference type="InterPro" id="IPR038770">
    <property type="entry name" value="Na+/solute_symporter_sf"/>
</dbReference>
<feature type="transmembrane region" description="Helical" evidence="8">
    <location>
        <begin position="254"/>
        <end position="273"/>
    </location>
</feature>
<evidence type="ECO:0000256" key="8">
    <source>
        <dbReference type="SAM" id="Phobius"/>
    </source>
</evidence>
<accession>A0ABS5F7C5</accession>
<feature type="transmembrane region" description="Helical" evidence="8">
    <location>
        <begin position="122"/>
        <end position="147"/>
    </location>
</feature>
<reference evidence="10" key="1">
    <citation type="journal article" date="2021" name="Syst. Appl. Microbiol.">
        <title>Roseomonas hellenica sp. nov., isolated from roots of wild-growing Alkanna tinctoria.</title>
        <authorList>
            <person name="Rat A."/>
            <person name="Naranjo H.D."/>
            <person name="Lebbe L."/>
            <person name="Cnockaert M."/>
            <person name="Krigas N."/>
            <person name="Grigoriadou K."/>
            <person name="Maloupa E."/>
            <person name="Willems A."/>
        </authorList>
    </citation>
    <scope>NUCLEOTIDE SEQUENCE [LARGE SCALE GENOMIC DNA]</scope>
    <source>
        <strain evidence="10">LMG 31523</strain>
    </source>
</reference>
<gene>
    <name evidence="9" type="ORF">GXW71_29170</name>
</gene>
<dbReference type="PANTHER" id="PTHR36838">
    <property type="entry name" value="AUXIN EFFLUX CARRIER FAMILY PROTEIN"/>
    <property type="match status" value="1"/>
</dbReference>
<proteinExistence type="inferred from homology"/>
<name>A0ABS5F7C5_9PROT</name>
<dbReference type="Proteomes" id="UP001196870">
    <property type="component" value="Unassembled WGS sequence"/>
</dbReference>
<evidence type="ECO:0000256" key="2">
    <source>
        <dbReference type="ARBA" id="ARBA00010145"/>
    </source>
</evidence>
<evidence type="ECO:0000256" key="1">
    <source>
        <dbReference type="ARBA" id="ARBA00004651"/>
    </source>
</evidence>
<evidence type="ECO:0000256" key="6">
    <source>
        <dbReference type="ARBA" id="ARBA00022989"/>
    </source>
</evidence>
<dbReference type="Pfam" id="PF03547">
    <property type="entry name" value="Mem_trans"/>
    <property type="match status" value="1"/>
</dbReference>
<sequence>MGIILEVVAPVFAIIAMGFVTAKRNWINEAGFRGLNDFCFSLAAPALLFAGGTAGHVGAGPAAFAFFTGALILFGAALLIARRGLGQPFGEAGFFALNASYGNTVMMGLPLVAAAYGQAGLAILVGILALHSLVLLGLATIVAEIGINAHAPWRRVLRASLGGMARNPIVMSLLLAMVVSQLGIPVPAALRRMLELLGGALPPAALFVLGGGLAAFDPKRAGGEAALLVLLKLLAMPALVWGCCRLFGLGPLETAVAVTAAAMPTGANAFLLARRYGGDTGGSGAVVLISTLLSIGTLALLLGWFRDG</sequence>
<evidence type="ECO:0000256" key="3">
    <source>
        <dbReference type="ARBA" id="ARBA00022448"/>
    </source>
</evidence>